<dbReference type="EMBL" id="LR796776">
    <property type="protein sequence ID" value="CAB4165836.1"/>
    <property type="molecule type" value="Genomic_DNA"/>
</dbReference>
<accession>A0A6J5P739</accession>
<evidence type="ECO:0000313" key="4">
    <source>
        <dbReference type="EMBL" id="CAB4221368.1"/>
    </source>
</evidence>
<gene>
    <name evidence="3" type="ORF">UFOVP1146_280</name>
    <name evidence="4" type="ORF">UFOVP1638_285</name>
    <name evidence="1" type="ORF">UFOVP812_193</name>
    <name evidence="2" type="ORF">UFOVP818_372</name>
</gene>
<evidence type="ECO:0000313" key="1">
    <source>
        <dbReference type="EMBL" id="CAB4163924.1"/>
    </source>
</evidence>
<proteinExistence type="predicted"/>
<sequence>MKDHLSDLVSHTVDLGVIDLIKIVGTDTTTLISGMAEDRSVIVEGQFTKPVADFVGTFGMPNLSKLKIILSLQEYRENAKLSIKQRSDNKGPESINFANADGDFRNSYRFMSAEMVNEKLRPVTFKGANWHVEFEPSVTSILRLKMQAQANAEELNFQAKTENGDLMFYFGDHSTHSGNFVFHAGVTGQLKRVWSWPIKTFISIMDLVGDKVVKISDDGAAQITVDSGLAVYNYILPAQSK</sequence>
<dbReference type="EMBL" id="LR797099">
    <property type="protein sequence ID" value="CAB4186934.1"/>
    <property type="molecule type" value="Genomic_DNA"/>
</dbReference>
<dbReference type="EMBL" id="LR796758">
    <property type="protein sequence ID" value="CAB4163924.1"/>
    <property type="molecule type" value="Genomic_DNA"/>
</dbReference>
<protein>
    <submittedName>
        <fullName evidence="2">Uncharacterized protein</fullName>
    </submittedName>
</protein>
<organism evidence="2">
    <name type="scientific">uncultured Caudovirales phage</name>
    <dbReference type="NCBI Taxonomy" id="2100421"/>
    <lineage>
        <taxon>Viruses</taxon>
        <taxon>Duplodnaviria</taxon>
        <taxon>Heunggongvirae</taxon>
        <taxon>Uroviricota</taxon>
        <taxon>Caudoviricetes</taxon>
        <taxon>Peduoviridae</taxon>
        <taxon>Maltschvirus</taxon>
        <taxon>Maltschvirus maltsch</taxon>
    </lineage>
</organism>
<dbReference type="EMBL" id="LR797502">
    <property type="protein sequence ID" value="CAB4221368.1"/>
    <property type="molecule type" value="Genomic_DNA"/>
</dbReference>
<evidence type="ECO:0000313" key="2">
    <source>
        <dbReference type="EMBL" id="CAB4165836.1"/>
    </source>
</evidence>
<name>A0A6J5P739_9CAUD</name>
<evidence type="ECO:0000313" key="3">
    <source>
        <dbReference type="EMBL" id="CAB4186934.1"/>
    </source>
</evidence>
<reference evidence="2" key="1">
    <citation type="submission" date="2020-04" db="EMBL/GenBank/DDBJ databases">
        <authorList>
            <person name="Chiriac C."/>
            <person name="Salcher M."/>
            <person name="Ghai R."/>
            <person name="Kavagutti S V."/>
        </authorList>
    </citation>
    <scope>NUCLEOTIDE SEQUENCE</scope>
</reference>